<dbReference type="GO" id="GO:0009653">
    <property type="term" value="P:anatomical structure morphogenesis"/>
    <property type="evidence" value="ECO:0007669"/>
    <property type="project" value="TreeGrafter"/>
</dbReference>
<feature type="compositionally biased region" description="Polar residues" evidence="8">
    <location>
        <begin position="492"/>
        <end position="502"/>
    </location>
</feature>
<dbReference type="GO" id="GO:0070411">
    <property type="term" value="F:I-SMAD binding"/>
    <property type="evidence" value="ECO:0007669"/>
    <property type="project" value="TreeGrafter"/>
</dbReference>
<dbReference type="Gene3D" id="3.90.520.10">
    <property type="entry name" value="SMAD MH1 domain"/>
    <property type="match status" value="1"/>
</dbReference>
<sequence length="805" mass="89604">MNYATGGQAVETGGGYGAMNVAPPMPTPTSADPCTTISHFLMKFNVSPEEEFSKKAIDSLIKKLKDKREELDYLIVAVSSRGTSPSKCVNIPRTLDGRLQVAGRKGFPHVVYSRIFRYSDLHKNELKHLPLCENAFDLKCESVCINPYHYERVPQGALAGSALLNMPNLNLEAAAAAMMSPGMKDKPDHRGHVNNVQQPYGYPPPYDHGNHHHHMPPRSGHQLHHPAHSAHVAAMQPGPSSSQPTMHPRGQGSSYHDSIKQLLEAPDELPPDWRPMPQMDTPVVTPQGDLSHGMTSPYGNFFDASGAPPMAAMNPYYNPHAYQQMPMYDPTGMMPHGMPPMMHPHDDPVLFMSPSEITQMNLLDVSPGNHMTPMSQAPMSQGQQAQPQQQRTPTADSSLDVLTNEMSSNMSLKNMTPKPKQEPLSPEQMVITPQMTPQAPQPQMNHVNHANQPILPGPSMQPGPSNAASGSRASCSYNHREVKRVKSEDLSRPSTSGVAATVSPTNPFALKVRPSDTSAQAQFPELYGSRRNRNTNYQHTSLTTDQPQQEDDDEDPLLREFQRQYSVDLGPGEAPLSNLEVPPSWATIRYYEFDEMVGTSYEAKTNEVFVDGGLNPDHKYRFCLGAISSTVRNDISENVRHNIGKGIRLHLQGEGNVWITNLSRNPVFVHSYYIDKTNQENTTRNIARVHPLAYAQIFDLKDCYDQIRNQDMLKQIGTAYQEGVLTLDRALELSQVTEAELQRSAAINVDDFGNLCTIKVSFVKGWGPDYPRRSVKQCPCWIDIHVNRALQLLDEVLRHPRVDFS</sequence>
<reference evidence="11" key="1">
    <citation type="submission" date="2023-06" db="EMBL/GenBank/DDBJ databases">
        <title>Genomic analysis of the entomopathogenic nematode Steinernema hermaphroditum.</title>
        <authorList>
            <person name="Schwarz E.M."/>
            <person name="Heppert J.K."/>
            <person name="Baniya A."/>
            <person name="Schwartz H.T."/>
            <person name="Tan C.-H."/>
            <person name="Antoshechkin I."/>
            <person name="Sternberg P.W."/>
            <person name="Goodrich-Blair H."/>
            <person name="Dillman A.R."/>
        </authorList>
    </citation>
    <scope>NUCLEOTIDE SEQUENCE</scope>
    <source>
        <strain evidence="11">PS9179</strain>
        <tissue evidence="11">Whole animal</tissue>
    </source>
</reference>
<evidence type="ECO:0000256" key="4">
    <source>
        <dbReference type="ARBA" id="ARBA00023015"/>
    </source>
</evidence>
<dbReference type="PANTHER" id="PTHR13703">
    <property type="entry name" value="SMAD"/>
    <property type="match status" value="1"/>
</dbReference>
<keyword evidence="3" id="KW-0862">Zinc</keyword>
<feature type="compositionally biased region" description="Basic and acidic residues" evidence="8">
    <location>
        <begin position="478"/>
        <end position="491"/>
    </location>
</feature>
<evidence type="ECO:0000259" key="9">
    <source>
        <dbReference type="PROSITE" id="PS51075"/>
    </source>
</evidence>
<comment type="subcellular location">
    <subcellularLocation>
        <location evidence="7">Cytoplasm</location>
    </subcellularLocation>
    <subcellularLocation>
        <location evidence="7">Nucleus</location>
    </subcellularLocation>
</comment>
<dbReference type="InterPro" id="IPR036578">
    <property type="entry name" value="SMAD_MH1_sf"/>
</dbReference>
<feature type="compositionally biased region" description="Polar residues" evidence="8">
    <location>
        <begin position="238"/>
        <end position="255"/>
    </location>
</feature>
<dbReference type="GO" id="GO:0009791">
    <property type="term" value="P:post-embryonic development"/>
    <property type="evidence" value="ECO:0007669"/>
    <property type="project" value="UniProtKB-ARBA"/>
</dbReference>
<dbReference type="GO" id="GO:0046872">
    <property type="term" value="F:metal ion binding"/>
    <property type="evidence" value="ECO:0007669"/>
    <property type="project" value="UniProtKB-KW"/>
</dbReference>
<protein>
    <recommendedName>
        <fullName evidence="7">Mothers against decapentaplegic homolog</fullName>
        <shortName evidence="7">MAD homolog</shortName>
        <shortName evidence="7">Mothers against DPP homolog</shortName>
    </recommendedName>
    <alternativeName>
        <fullName evidence="7">SMAD family member</fullName>
    </alternativeName>
</protein>
<keyword evidence="2" id="KW-0479">Metal-binding</keyword>
<keyword evidence="4 7" id="KW-0805">Transcription regulation</keyword>
<name>A0AA39LRY1_9BILA</name>
<dbReference type="Pfam" id="PF03165">
    <property type="entry name" value="MH1"/>
    <property type="match status" value="1"/>
</dbReference>
<dbReference type="GO" id="GO:0060395">
    <property type="term" value="P:SMAD protein signal transduction"/>
    <property type="evidence" value="ECO:0007669"/>
    <property type="project" value="TreeGrafter"/>
</dbReference>
<dbReference type="SUPFAM" id="SSF49879">
    <property type="entry name" value="SMAD/FHA domain"/>
    <property type="match status" value="1"/>
</dbReference>
<gene>
    <name evidence="11" type="ORF">QR680_019214</name>
</gene>
<dbReference type="GO" id="GO:0051239">
    <property type="term" value="P:regulation of multicellular organismal process"/>
    <property type="evidence" value="ECO:0007669"/>
    <property type="project" value="UniProtKB-ARBA"/>
</dbReference>
<dbReference type="PROSITE" id="PS51075">
    <property type="entry name" value="MH1"/>
    <property type="match status" value="1"/>
</dbReference>
<evidence type="ECO:0000313" key="12">
    <source>
        <dbReference type="Proteomes" id="UP001175271"/>
    </source>
</evidence>
<dbReference type="InterPro" id="IPR001132">
    <property type="entry name" value="SMAD_dom_Dwarfin-type"/>
</dbReference>
<feature type="compositionally biased region" description="Low complexity" evidence="8">
    <location>
        <begin position="374"/>
        <end position="390"/>
    </location>
</feature>
<feature type="compositionally biased region" description="Basic residues" evidence="8">
    <location>
        <begin position="210"/>
        <end position="228"/>
    </location>
</feature>
<keyword evidence="7" id="KW-0963">Cytoplasm</keyword>
<dbReference type="GO" id="GO:0030154">
    <property type="term" value="P:cell differentiation"/>
    <property type="evidence" value="ECO:0007669"/>
    <property type="project" value="TreeGrafter"/>
</dbReference>
<dbReference type="GO" id="GO:0000978">
    <property type="term" value="F:RNA polymerase II cis-regulatory region sequence-specific DNA binding"/>
    <property type="evidence" value="ECO:0007669"/>
    <property type="project" value="TreeGrafter"/>
</dbReference>
<organism evidence="11 12">
    <name type="scientific">Steinernema hermaphroditum</name>
    <dbReference type="NCBI Taxonomy" id="289476"/>
    <lineage>
        <taxon>Eukaryota</taxon>
        <taxon>Metazoa</taxon>
        <taxon>Ecdysozoa</taxon>
        <taxon>Nematoda</taxon>
        <taxon>Chromadorea</taxon>
        <taxon>Rhabditida</taxon>
        <taxon>Tylenchina</taxon>
        <taxon>Panagrolaimomorpha</taxon>
        <taxon>Strongyloidoidea</taxon>
        <taxon>Steinernematidae</taxon>
        <taxon>Steinernema</taxon>
    </lineage>
</organism>
<dbReference type="InterPro" id="IPR008984">
    <property type="entry name" value="SMAD_FHA_dom_sf"/>
</dbReference>
<evidence type="ECO:0000256" key="8">
    <source>
        <dbReference type="SAM" id="MobiDB-lite"/>
    </source>
</evidence>
<dbReference type="AlphaFoldDB" id="A0AA39LRY1"/>
<dbReference type="PROSITE" id="PS51076">
    <property type="entry name" value="MH2"/>
    <property type="match status" value="1"/>
</dbReference>
<comment type="similarity">
    <text evidence="1 7">Belongs to the dwarfin/SMAD family.</text>
</comment>
<evidence type="ECO:0000256" key="1">
    <source>
        <dbReference type="ARBA" id="ARBA00005545"/>
    </source>
</evidence>
<feature type="domain" description="MH2" evidence="10">
    <location>
        <begin position="585"/>
        <end position="805"/>
    </location>
</feature>
<feature type="region of interest" description="Disordered" evidence="8">
    <location>
        <begin position="365"/>
        <end position="396"/>
    </location>
</feature>
<dbReference type="Pfam" id="PF03166">
    <property type="entry name" value="MH2"/>
    <property type="match status" value="1"/>
</dbReference>
<feature type="region of interest" description="Disordered" evidence="8">
    <location>
        <begin position="524"/>
        <end position="554"/>
    </location>
</feature>
<dbReference type="CDD" id="cd10492">
    <property type="entry name" value="MH1_SMAD_4"/>
    <property type="match status" value="1"/>
</dbReference>
<dbReference type="InterPro" id="IPR013790">
    <property type="entry name" value="Dwarfin"/>
</dbReference>
<dbReference type="InterPro" id="IPR017855">
    <property type="entry name" value="SMAD-like_dom_sf"/>
</dbReference>
<feature type="domain" description="MH1" evidence="9">
    <location>
        <begin position="35"/>
        <end position="159"/>
    </location>
</feature>
<feature type="region of interest" description="Disordered" evidence="8">
    <location>
        <begin position="435"/>
        <end position="502"/>
    </location>
</feature>
<evidence type="ECO:0000313" key="11">
    <source>
        <dbReference type="EMBL" id="KAK0407477.1"/>
    </source>
</evidence>
<dbReference type="GO" id="GO:0000981">
    <property type="term" value="F:DNA-binding transcription factor activity, RNA polymerase II-specific"/>
    <property type="evidence" value="ECO:0007669"/>
    <property type="project" value="TreeGrafter"/>
</dbReference>
<dbReference type="GO" id="GO:0030509">
    <property type="term" value="P:BMP signaling pathway"/>
    <property type="evidence" value="ECO:0007669"/>
    <property type="project" value="TreeGrafter"/>
</dbReference>
<evidence type="ECO:0000256" key="3">
    <source>
        <dbReference type="ARBA" id="ARBA00022833"/>
    </source>
</evidence>
<feature type="compositionally biased region" description="Low complexity" evidence="8">
    <location>
        <begin position="435"/>
        <end position="444"/>
    </location>
</feature>
<evidence type="ECO:0000256" key="5">
    <source>
        <dbReference type="ARBA" id="ARBA00023163"/>
    </source>
</evidence>
<evidence type="ECO:0000256" key="7">
    <source>
        <dbReference type="RuleBase" id="RU361195"/>
    </source>
</evidence>
<evidence type="ECO:0000259" key="10">
    <source>
        <dbReference type="PROSITE" id="PS51076"/>
    </source>
</evidence>
<keyword evidence="12" id="KW-1185">Reference proteome</keyword>
<dbReference type="Proteomes" id="UP001175271">
    <property type="component" value="Unassembled WGS sequence"/>
</dbReference>
<dbReference type="InterPro" id="IPR013019">
    <property type="entry name" value="MAD_homology_MH1"/>
</dbReference>
<accession>A0AA39LRY1</accession>
<feature type="region of interest" description="Disordered" evidence="8">
    <location>
        <begin position="203"/>
        <end position="255"/>
    </location>
</feature>
<dbReference type="SUPFAM" id="SSF56366">
    <property type="entry name" value="SMAD MH1 domain"/>
    <property type="match status" value="1"/>
</dbReference>
<dbReference type="InterPro" id="IPR003619">
    <property type="entry name" value="MAD_homology1_Dwarfin-type"/>
</dbReference>
<dbReference type="EMBL" id="JAUCMV010000004">
    <property type="protein sequence ID" value="KAK0407477.1"/>
    <property type="molecule type" value="Genomic_DNA"/>
</dbReference>
<keyword evidence="5 7" id="KW-0804">Transcription</keyword>
<comment type="caution">
    <text evidence="11">The sequence shown here is derived from an EMBL/GenBank/DDBJ whole genome shotgun (WGS) entry which is preliminary data.</text>
</comment>
<dbReference type="GO" id="GO:0071144">
    <property type="term" value="C:heteromeric SMAD protein complex"/>
    <property type="evidence" value="ECO:0007669"/>
    <property type="project" value="TreeGrafter"/>
</dbReference>
<evidence type="ECO:0000256" key="6">
    <source>
        <dbReference type="ARBA" id="ARBA00023242"/>
    </source>
</evidence>
<feature type="compositionally biased region" description="Polar residues" evidence="8">
    <location>
        <begin position="462"/>
        <end position="477"/>
    </location>
</feature>
<proteinExistence type="inferred from homology"/>
<dbReference type="PANTHER" id="PTHR13703:SF45">
    <property type="entry name" value="MOTHERS AGAINST DECAPENTAPLEGIC HOMOLOG"/>
    <property type="match status" value="1"/>
</dbReference>
<keyword evidence="6 7" id="KW-0539">Nucleus</keyword>
<dbReference type="SMART" id="SM00524">
    <property type="entry name" value="DWB"/>
    <property type="match status" value="1"/>
</dbReference>
<dbReference type="GO" id="GO:0005737">
    <property type="term" value="C:cytoplasm"/>
    <property type="evidence" value="ECO:0007669"/>
    <property type="project" value="UniProtKB-SubCell"/>
</dbReference>
<dbReference type="GO" id="GO:0050793">
    <property type="term" value="P:regulation of developmental process"/>
    <property type="evidence" value="ECO:0007669"/>
    <property type="project" value="UniProtKB-ARBA"/>
</dbReference>
<evidence type="ECO:0000256" key="2">
    <source>
        <dbReference type="ARBA" id="ARBA00022723"/>
    </source>
</evidence>
<dbReference type="Gene3D" id="2.60.200.10">
    <property type="match status" value="1"/>
</dbReference>
<dbReference type="SMART" id="SM00523">
    <property type="entry name" value="DWA"/>
    <property type="match status" value="1"/>
</dbReference>